<feature type="signal peptide" evidence="1">
    <location>
        <begin position="1"/>
        <end position="34"/>
    </location>
</feature>
<accession>A0A1H7FNS1</accession>
<organism evidence="2 3">
    <name type="scientific">Rhodococcus maanshanensis</name>
    <dbReference type="NCBI Taxonomy" id="183556"/>
    <lineage>
        <taxon>Bacteria</taxon>
        <taxon>Bacillati</taxon>
        <taxon>Actinomycetota</taxon>
        <taxon>Actinomycetes</taxon>
        <taxon>Mycobacteriales</taxon>
        <taxon>Nocardiaceae</taxon>
        <taxon>Rhodococcus</taxon>
    </lineage>
</organism>
<proteinExistence type="predicted"/>
<dbReference type="OrthoDB" id="4525418at2"/>
<dbReference type="PROSITE" id="PS51257">
    <property type="entry name" value="PROKAR_LIPOPROTEIN"/>
    <property type="match status" value="1"/>
</dbReference>
<keyword evidence="3" id="KW-1185">Reference proteome</keyword>
<feature type="chain" id="PRO_5011771740" description="DUF732 domain-containing protein" evidence="1">
    <location>
        <begin position="35"/>
        <end position="211"/>
    </location>
</feature>
<evidence type="ECO:0000313" key="3">
    <source>
        <dbReference type="Proteomes" id="UP000198677"/>
    </source>
</evidence>
<evidence type="ECO:0008006" key="4">
    <source>
        <dbReference type="Google" id="ProtNLM"/>
    </source>
</evidence>
<name>A0A1H7FNS1_9NOCA</name>
<evidence type="ECO:0000313" key="2">
    <source>
        <dbReference type="EMBL" id="SEK27639.1"/>
    </source>
</evidence>
<evidence type="ECO:0000256" key="1">
    <source>
        <dbReference type="SAM" id="SignalP"/>
    </source>
</evidence>
<gene>
    <name evidence="2" type="ORF">SAMN05444583_101241</name>
</gene>
<dbReference type="AlphaFoldDB" id="A0A1H7FNS1"/>
<sequence>MTHIRRIRSLTALLPLTAVLLGGCSAASSEPASADGAACVDATLPNATAEELVDVLRPRGDGTADSVEQNLVDQFAAARPAQVERVEQSAVFKNVPEDGDAGFAGAVCADSRWDDITAGAVTLSPRTERAAIISAGHGYCDAYEQMLPAAVSTGSWDDWAGFTVSMVGARQSALDAAKAAGRDSATEQQALEEETRALDAARQHICPQFEN</sequence>
<protein>
    <recommendedName>
        <fullName evidence="4">DUF732 domain-containing protein</fullName>
    </recommendedName>
</protein>
<dbReference type="RefSeq" id="WP_072750090.1">
    <property type="nucleotide sequence ID" value="NZ_FOAW01000001.1"/>
</dbReference>
<dbReference type="EMBL" id="FOAW01000001">
    <property type="protein sequence ID" value="SEK27639.1"/>
    <property type="molecule type" value="Genomic_DNA"/>
</dbReference>
<reference evidence="3" key="1">
    <citation type="submission" date="2016-10" db="EMBL/GenBank/DDBJ databases">
        <authorList>
            <person name="Varghese N."/>
            <person name="Submissions S."/>
        </authorList>
    </citation>
    <scope>NUCLEOTIDE SEQUENCE [LARGE SCALE GENOMIC DNA]</scope>
    <source>
        <strain evidence="3">DSM 44675</strain>
    </source>
</reference>
<keyword evidence="1" id="KW-0732">Signal</keyword>
<dbReference type="Proteomes" id="UP000198677">
    <property type="component" value="Unassembled WGS sequence"/>
</dbReference>